<reference evidence="2" key="1">
    <citation type="journal article" date="2022" name="Mol. Ecol. Resour.">
        <title>The genomes of chicory, endive, great burdock and yacon provide insights into Asteraceae palaeo-polyploidization history and plant inulin production.</title>
        <authorList>
            <person name="Fan W."/>
            <person name="Wang S."/>
            <person name="Wang H."/>
            <person name="Wang A."/>
            <person name="Jiang F."/>
            <person name="Liu H."/>
            <person name="Zhao H."/>
            <person name="Xu D."/>
            <person name="Zhang Y."/>
        </authorList>
    </citation>
    <scope>NUCLEOTIDE SEQUENCE [LARGE SCALE GENOMIC DNA]</scope>
    <source>
        <strain evidence="2">cv. Punajuju</strain>
    </source>
</reference>
<accession>A0ACB9FCJ8</accession>
<keyword evidence="2" id="KW-1185">Reference proteome</keyword>
<gene>
    <name evidence="1" type="ORF">L2E82_19386</name>
</gene>
<sequence>MFLSAPIFLFLSSPIFLKFKSAPTIEADASKTDLHHFLLPFLPTPPLRPGEVPYHRSLLPFASIFLSYKSKKQNKHRTVYMGCVCRITDLCSRLHQSSSRTLGKFLHFTKFLVISGCKEFSPTNNTHCNRRLYIASCLRLSVPVPSCRTQISLSISI</sequence>
<evidence type="ECO:0000313" key="2">
    <source>
        <dbReference type="Proteomes" id="UP001055811"/>
    </source>
</evidence>
<protein>
    <submittedName>
        <fullName evidence="1">Uncharacterized protein</fullName>
    </submittedName>
</protein>
<dbReference type="Proteomes" id="UP001055811">
    <property type="component" value="Linkage Group LG03"/>
</dbReference>
<proteinExistence type="predicted"/>
<name>A0ACB9FCJ8_CICIN</name>
<organism evidence="1 2">
    <name type="scientific">Cichorium intybus</name>
    <name type="common">Chicory</name>
    <dbReference type="NCBI Taxonomy" id="13427"/>
    <lineage>
        <taxon>Eukaryota</taxon>
        <taxon>Viridiplantae</taxon>
        <taxon>Streptophyta</taxon>
        <taxon>Embryophyta</taxon>
        <taxon>Tracheophyta</taxon>
        <taxon>Spermatophyta</taxon>
        <taxon>Magnoliopsida</taxon>
        <taxon>eudicotyledons</taxon>
        <taxon>Gunneridae</taxon>
        <taxon>Pentapetalae</taxon>
        <taxon>asterids</taxon>
        <taxon>campanulids</taxon>
        <taxon>Asterales</taxon>
        <taxon>Asteraceae</taxon>
        <taxon>Cichorioideae</taxon>
        <taxon>Cichorieae</taxon>
        <taxon>Cichoriinae</taxon>
        <taxon>Cichorium</taxon>
    </lineage>
</organism>
<dbReference type="EMBL" id="CM042011">
    <property type="protein sequence ID" value="KAI3768571.1"/>
    <property type="molecule type" value="Genomic_DNA"/>
</dbReference>
<comment type="caution">
    <text evidence="1">The sequence shown here is derived from an EMBL/GenBank/DDBJ whole genome shotgun (WGS) entry which is preliminary data.</text>
</comment>
<reference evidence="1 2" key="2">
    <citation type="journal article" date="2022" name="Mol. Ecol. Resour.">
        <title>The genomes of chicory, endive, great burdock and yacon provide insights into Asteraceae paleo-polyploidization history and plant inulin production.</title>
        <authorList>
            <person name="Fan W."/>
            <person name="Wang S."/>
            <person name="Wang H."/>
            <person name="Wang A."/>
            <person name="Jiang F."/>
            <person name="Liu H."/>
            <person name="Zhao H."/>
            <person name="Xu D."/>
            <person name="Zhang Y."/>
        </authorList>
    </citation>
    <scope>NUCLEOTIDE SEQUENCE [LARGE SCALE GENOMIC DNA]</scope>
    <source>
        <strain evidence="2">cv. Punajuju</strain>
        <tissue evidence="1">Leaves</tissue>
    </source>
</reference>
<evidence type="ECO:0000313" key="1">
    <source>
        <dbReference type="EMBL" id="KAI3768571.1"/>
    </source>
</evidence>